<protein>
    <submittedName>
        <fullName evidence="1">Uncharacterized protein</fullName>
    </submittedName>
</protein>
<dbReference type="EMBL" id="CP002780">
    <property type="protein sequence ID" value="AEG61721.1"/>
    <property type="molecule type" value="Genomic_DNA"/>
</dbReference>
<gene>
    <name evidence="1" type="ordered locus">Desru_3518</name>
</gene>
<evidence type="ECO:0000313" key="1">
    <source>
        <dbReference type="EMBL" id="AEG61721.1"/>
    </source>
</evidence>
<reference evidence="1 2" key="2">
    <citation type="journal article" date="2012" name="Stand. Genomic Sci.">
        <title>Complete genome sequence of the sulfate-reducing firmicute Desulfotomaculum ruminis type strain (DL(T)).</title>
        <authorList>
            <person name="Spring S."/>
            <person name="Visser M."/>
            <person name="Lu M."/>
            <person name="Copeland A."/>
            <person name="Lapidus A."/>
            <person name="Lucas S."/>
            <person name="Cheng J.F."/>
            <person name="Han C."/>
            <person name="Tapia R."/>
            <person name="Goodwin L.A."/>
            <person name="Pitluck S."/>
            <person name="Ivanova N."/>
            <person name="Land M."/>
            <person name="Hauser L."/>
            <person name="Larimer F."/>
            <person name="Rohde M."/>
            <person name="Goker M."/>
            <person name="Detter J.C."/>
            <person name="Kyrpides N.C."/>
            <person name="Woyke T."/>
            <person name="Schaap P.J."/>
            <person name="Plugge C.M."/>
            <person name="Muyzer G."/>
            <person name="Kuever J."/>
            <person name="Pereira I.A."/>
            <person name="Parshina S.N."/>
            <person name="Bernier-Latmani R."/>
            <person name="Stams A.J."/>
            <person name="Klenk H.P."/>
        </authorList>
    </citation>
    <scope>NUCLEOTIDE SEQUENCE [LARGE SCALE GENOMIC DNA]</scope>
    <source>
        <strain evidence="2">ATCC 23193 / DSM 2154 / NCIB 8452 / DL</strain>
    </source>
</reference>
<sequence length="142" mass="16574">MDKTQGVKLTPVAPSEVSKEWLADQGMTQALLYYWDHIEAYPYHAPSPREIEMEQLFEAYWFGETVAVHFYRLDHGWQVIWCTETGTEECLDERQFIQRMDDFGKTLCIRNYLEADEDGQFHVVYTRPLKLEANLGSSKGGE</sequence>
<dbReference type="AlphaFoldDB" id="F6DMG0"/>
<dbReference type="Proteomes" id="UP000009234">
    <property type="component" value="Chromosome"/>
</dbReference>
<keyword evidence="2" id="KW-1185">Reference proteome</keyword>
<reference evidence="2" key="1">
    <citation type="submission" date="2011-05" db="EMBL/GenBank/DDBJ databases">
        <title>Complete sequence of Desulfotomaculum ruminis DSM 2154.</title>
        <authorList>
            <person name="Lucas S."/>
            <person name="Copeland A."/>
            <person name="Lapidus A."/>
            <person name="Cheng J.-F."/>
            <person name="Goodwin L."/>
            <person name="Pitluck S."/>
            <person name="Lu M."/>
            <person name="Detter J.C."/>
            <person name="Han C."/>
            <person name="Tapia R."/>
            <person name="Land M."/>
            <person name="Hauser L."/>
            <person name="Kyrpides N."/>
            <person name="Ivanova N."/>
            <person name="Mikhailova N."/>
            <person name="Pagani I."/>
            <person name="Stams A.J.M."/>
            <person name="Plugge C.M."/>
            <person name="Muyzer G."/>
            <person name="Kuever J."/>
            <person name="Parshina S.N."/>
            <person name="Ivanova A.E."/>
            <person name="Nazina T.N."/>
            <person name="Brambilla E."/>
            <person name="Spring S."/>
            <person name="Klenk H.-P."/>
            <person name="Woyke T."/>
        </authorList>
    </citation>
    <scope>NUCLEOTIDE SEQUENCE [LARGE SCALE GENOMIC DNA]</scope>
    <source>
        <strain evidence="2">ATCC 23193 / DSM 2154 / NCIB 8452 / DL</strain>
    </source>
</reference>
<evidence type="ECO:0000313" key="2">
    <source>
        <dbReference type="Proteomes" id="UP000009234"/>
    </source>
</evidence>
<proteinExistence type="predicted"/>
<organism evidence="1 2">
    <name type="scientific">Desulforamulus ruminis (strain ATCC 23193 / DSM 2154 / NCIMB 8452 / DL)</name>
    <name type="common">Desulfotomaculum ruminis</name>
    <dbReference type="NCBI Taxonomy" id="696281"/>
    <lineage>
        <taxon>Bacteria</taxon>
        <taxon>Bacillati</taxon>
        <taxon>Bacillota</taxon>
        <taxon>Clostridia</taxon>
        <taxon>Eubacteriales</taxon>
        <taxon>Peptococcaceae</taxon>
        <taxon>Desulforamulus</taxon>
    </lineage>
</organism>
<dbReference type="KEGG" id="dru:Desru_3518"/>
<dbReference type="STRING" id="696281.Desru_3518"/>
<dbReference type="HOGENOM" id="CLU_1812698_0_0_9"/>
<name>F6DMG0_DESRL</name>
<accession>F6DMG0</accession>